<feature type="transmembrane region" description="Helical" evidence="13">
    <location>
        <begin position="296"/>
        <end position="320"/>
    </location>
</feature>
<keyword evidence="4 13" id="KW-0812">Transmembrane</keyword>
<evidence type="ECO:0000256" key="6">
    <source>
        <dbReference type="ARBA" id="ARBA00022734"/>
    </source>
</evidence>
<feature type="domain" description="Protein kinase" evidence="15">
    <location>
        <begin position="358"/>
        <end position="446"/>
    </location>
</feature>
<dbReference type="EMBL" id="JACTNZ010000008">
    <property type="protein sequence ID" value="KAG5534377.1"/>
    <property type="molecule type" value="Genomic_DNA"/>
</dbReference>
<evidence type="ECO:0000256" key="3">
    <source>
        <dbReference type="ARBA" id="ARBA00010217"/>
    </source>
</evidence>
<comment type="similarity">
    <text evidence="3">In the C-terminal section; belongs to the protein kinase superfamily. Ser/Thr protein kinase family.</text>
</comment>
<dbReference type="GO" id="GO:0016020">
    <property type="term" value="C:membrane"/>
    <property type="evidence" value="ECO:0007669"/>
    <property type="project" value="UniProtKB-SubCell"/>
</dbReference>
<dbReference type="InterPro" id="IPR000719">
    <property type="entry name" value="Prot_kinase_dom"/>
</dbReference>
<protein>
    <recommendedName>
        <fullName evidence="15">Protein kinase domain-containing protein</fullName>
    </recommendedName>
</protein>
<feature type="binding site" evidence="12">
    <location>
        <position position="389"/>
    </location>
    <ligand>
        <name>ATP</name>
        <dbReference type="ChEBI" id="CHEBI:30616"/>
    </ligand>
</feature>
<keyword evidence="17" id="KW-1185">Reference proteome</keyword>
<feature type="signal peptide" evidence="14">
    <location>
        <begin position="1"/>
        <end position="15"/>
    </location>
</feature>
<keyword evidence="9 13" id="KW-1133">Transmembrane helix</keyword>
<keyword evidence="8 12" id="KW-0067">ATP-binding</keyword>
<evidence type="ECO:0000313" key="17">
    <source>
        <dbReference type="Proteomes" id="UP000823749"/>
    </source>
</evidence>
<dbReference type="InterPro" id="IPR011009">
    <property type="entry name" value="Kinase-like_dom_sf"/>
</dbReference>
<dbReference type="InterPro" id="IPR001220">
    <property type="entry name" value="Legume_lectin_dom"/>
</dbReference>
<evidence type="ECO:0000256" key="4">
    <source>
        <dbReference type="ARBA" id="ARBA00022692"/>
    </source>
</evidence>
<keyword evidence="7 12" id="KW-0547">Nucleotide-binding</keyword>
<accession>A0AAV6J3K7</accession>
<dbReference type="InterPro" id="IPR017441">
    <property type="entry name" value="Protein_kinase_ATP_BS"/>
</dbReference>
<dbReference type="InterPro" id="IPR001245">
    <property type="entry name" value="Ser-Thr/Tyr_kinase_cat_dom"/>
</dbReference>
<dbReference type="Gene3D" id="2.60.120.200">
    <property type="match status" value="1"/>
</dbReference>
<dbReference type="GO" id="GO:0051707">
    <property type="term" value="P:response to other organism"/>
    <property type="evidence" value="ECO:0007669"/>
    <property type="project" value="UniProtKB-ARBA"/>
</dbReference>
<comment type="caution">
    <text evidence="16">The sequence shown here is derived from an EMBL/GenBank/DDBJ whole genome shotgun (WGS) entry which is preliminary data.</text>
</comment>
<dbReference type="InterPro" id="IPR050528">
    <property type="entry name" value="L-type_Lectin-RKs"/>
</dbReference>
<dbReference type="GO" id="GO:0005524">
    <property type="term" value="F:ATP binding"/>
    <property type="evidence" value="ECO:0007669"/>
    <property type="project" value="UniProtKB-UniRule"/>
</dbReference>
<dbReference type="GO" id="GO:0004672">
    <property type="term" value="F:protein kinase activity"/>
    <property type="evidence" value="ECO:0007669"/>
    <property type="project" value="InterPro"/>
</dbReference>
<keyword evidence="5 14" id="KW-0732">Signal</keyword>
<comment type="subcellular location">
    <subcellularLocation>
        <location evidence="1">Membrane</location>
        <topology evidence="1">Single-pass type I membrane protein</topology>
    </subcellularLocation>
</comment>
<feature type="transmembrane region" description="Helical" evidence="13">
    <location>
        <begin position="418"/>
        <end position="440"/>
    </location>
</feature>
<evidence type="ECO:0000256" key="5">
    <source>
        <dbReference type="ARBA" id="ARBA00022729"/>
    </source>
</evidence>
<name>A0AAV6J3K7_9ERIC</name>
<keyword evidence="6" id="KW-0430">Lectin</keyword>
<dbReference type="Proteomes" id="UP000823749">
    <property type="component" value="Chromosome 8"/>
</dbReference>
<evidence type="ECO:0000256" key="12">
    <source>
        <dbReference type="PROSITE-ProRule" id="PRU10141"/>
    </source>
</evidence>
<dbReference type="Pfam" id="PF00139">
    <property type="entry name" value="Lectin_legB"/>
    <property type="match status" value="1"/>
</dbReference>
<dbReference type="SUPFAM" id="SSF49899">
    <property type="entry name" value="Concanavalin A-like lectins/glucanases"/>
    <property type="match status" value="1"/>
</dbReference>
<comment type="similarity">
    <text evidence="2">In the N-terminal section; belongs to the leguminous lectin family.</text>
</comment>
<reference evidence="16" key="1">
    <citation type="submission" date="2020-08" db="EMBL/GenBank/DDBJ databases">
        <title>Plant Genome Project.</title>
        <authorList>
            <person name="Zhang R.-G."/>
        </authorList>
    </citation>
    <scope>NUCLEOTIDE SEQUENCE</scope>
    <source>
        <strain evidence="16">WSP0</strain>
        <tissue evidence="16">Leaf</tissue>
    </source>
</reference>
<evidence type="ECO:0000313" key="16">
    <source>
        <dbReference type="EMBL" id="KAG5534377.1"/>
    </source>
</evidence>
<dbReference type="Pfam" id="PF07714">
    <property type="entry name" value="PK_Tyr_Ser-Thr"/>
    <property type="match status" value="1"/>
</dbReference>
<keyword evidence="10 13" id="KW-0472">Membrane</keyword>
<dbReference type="PROSITE" id="PS50011">
    <property type="entry name" value="PROTEIN_KINASE_DOM"/>
    <property type="match status" value="1"/>
</dbReference>
<dbReference type="Gene3D" id="3.30.200.20">
    <property type="entry name" value="Phosphorylase Kinase, domain 1"/>
    <property type="match status" value="1"/>
</dbReference>
<evidence type="ECO:0000256" key="13">
    <source>
        <dbReference type="SAM" id="Phobius"/>
    </source>
</evidence>
<evidence type="ECO:0000256" key="14">
    <source>
        <dbReference type="SAM" id="SignalP"/>
    </source>
</evidence>
<dbReference type="GO" id="GO:0030246">
    <property type="term" value="F:carbohydrate binding"/>
    <property type="evidence" value="ECO:0007669"/>
    <property type="project" value="UniProtKB-KW"/>
</dbReference>
<dbReference type="PANTHER" id="PTHR27007">
    <property type="match status" value="1"/>
</dbReference>
<dbReference type="PROSITE" id="PS00107">
    <property type="entry name" value="PROTEIN_KINASE_ATP"/>
    <property type="match status" value="1"/>
</dbReference>
<organism evidence="16 17">
    <name type="scientific">Rhododendron griersonianum</name>
    <dbReference type="NCBI Taxonomy" id="479676"/>
    <lineage>
        <taxon>Eukaryota</taxon>
        <taxon>Viridiplantae</taxon>
        <taxon>Streptophyta</taxon>
        <taxon>Embryophyta</taxon>
        <taxon>Tracheophyta</taxon>
        <taxon>Spermatophyta</taxon>
        <taxon>Magnoliopsida</taxon>
        <taxon>eudicotyledons</taxon>
        <taxon>Gunneridae</taxon>
        <taxon>Pentapetalae</taxon>
        <taxon>asterids</taxon>
        <taxon>Ericales</taxon>
        <taxon>Ericaceae</taxon>
        <taxon>Ericoideae</taxon>
        <taxon>Rhodoreae</taxon>
        <taxon>Rhododendron</taxon>
    </lineage>
</organism>
<evidence type="ECO:0000259" key="15">
    <source>
        <dbReference type="PROSITE" id="PS50011"/>
    </source>
</evidence>
<feature type="chain" id="PRO_5043394867" description="Protein kinase domain-containing protein" evidence="14">
    <location>
        <begin position="16"/>
        <end position="446"/>
    </location>
</feature>
<gene>
    <name evidence="16" type="ORF">RHGRI_022490</name>
</gene>
<keyword evidence="11" id="KW-0675">Receptor</keyword>
<evidence type="ECO:0000256" key="2">
    <source>
        <dbReference type="ARBA" id="ARBA00008536"/>
    </source>
</evidence>
<evidence type="ECO:0000256" key="1">
    <source>
        <dbReference type="ARBA" id="ARBA00004479"/>
    </source>
</evidence>
<evidence type="ECO:0000256" key="7">
    <source>
        <dbReference type="ARBA" id="ARBA00022741"/>
    </source>
</evidence>
<dbReference type="GO" id="GO:0006952">
    <property type="term" value="P:defense response"/>
    <property type="evidence" value="ECO:0007669"/>
    <property type="project" value="UniProtKB-ARBA"/>
</dbReference>
<dbReference type="SUPFAM" id="SSF56112">
    <property type="entry name" value="Protein kinase-like (PK-like)"/>
    <property type="match status" value="1"/>
</dbReference>
<evidence type="ECO:0000256" key="8">
    <source>
        <dbReference type="ARBA" id="ARBA00022840"/>
    </source>
</evidence>
<sequence length="446" mass="50005">MIIAAVLLYFTAVASQNLTAFTATYGPFNYSYKDIFDLENSATIFHGSLRLTPNLAYQKGLLRGPLENLSGRVMLKQPFKLWEQGYNKTPDRVASFNSSFLFSVYPLGRNTTPGEGLAFFLAPHLSLPSNSSGQYLGLTNIDTDGSLQNRLVAIEFDNVKQAFDPDANHVGLNINSIISTVNTSLTLLGIELAPPGEARFYNAWVQYDGVNKVIEVYIAQQSKLHGETPSKPDKPVLKSNLDLSGVLDQYTYFGFSASTGDGVQCNNVYRWNLTVDSYSDDAPEPQYKHTPWKKNLLVVGVGVAILLLMMGVGVTGYYYLRKKRSMAQSDVFRGALRRLPDTPREFRFKDLKKATNNFDEKNKLGEGGFGVVYRGHLQNENENPEVAVKWFSKETVKGQQDEFLAELTIINRLRHKHLVRLLGMGNSLFFYLHLVCSTYGSTDLWH</sequence>
<evidence type="ECO:0000256" key="11">
    <source>
        <dbReference type="ARBA" id="ARBA00023170"/>
    </source>
</evidence>
<evidence type="ECO:0000256" key="9">
    <source>
        <dbReference type="ARBA" id="ARBA00022989"/>
    </source>
</evidence>
<evidence type="ECO:0000256" key="10">
    <source>
        <dbReference type="ARBA" id="ARBA00023136"/>
    </source>
</evidence>
<dbReference type="InterPro" id="IPR013320">
    <property type="entry name" value="ConA-like_dom_sf"/>
</dbReference>
<dbReference type="CDD" id="cd06899">
    <property type="entry name" value="lectin_legume_LecRK_Arcelin_ConA"/>
    <property type="match status" value="1"/>
</dbReference>
<dbReference type="AlphaFoldDB" id="A0AAV6J3K7"/>
<proteinExistence type="inferred from homology"/>